<evidence type="ECO:0000256" key="7">
    <source>
        <dbReference type="ARBA" id="ARBA00023136"/>
    </source>
</evidence>
<sequence length="226" mass="25670">MATAIVGGGGSLSDVYISAQRILLRARDGIERLERFESASLVDSSDLTSSVKRDVTELKSLCSNMDSLWRSISVRSERDLGRRKTEKVGEEAESLNQSLEKYTWRNQRKMLEAKEKAELLNRGSGEGAHILQIFDDEAQAMNSVKNSKRLLEDSFASGVAILSKYAEQRDRLKRAQRKALDVLNTVGLSNSVLRLIERRNRVDTWIKYVGMIVTIVILYLFIKWTR</sequence>
<keyword evidence="2 8" id="KW-0813">Transport</keyword>
<evidence type="ECO:0000256" key="8">
    <source>
        <dbReference type="PIRNR" id="PIRNR028865"/>
    </source>
</evidence>
<name>A0ABC8LTW0_ERUVS</name>
<evidence type="ECO:0000256" key="3">
    <source>
        <dbReference type="ARBA" id="ARBA00022692"/>
    </source>
</evidence>
<dbReference type="AlphaFoldDB" id="A0ABC8LTW0"/>
<keyword evidence="4 8" id="KW-0653">Protein transport</keyword>
<dbReference type="PANTHER" id="PTHR21230">
    <property type="entry name" value="VESICLE TRANSPORT V-SNARE PROTEIN VTI1-RELATED"/>
    <property type="match status" value="1"/>
</dbReference>
<reference evidence="10 11" key="1">
    <citation type="submission" date="2022-03" db="EMBL/GenBank/DDBJ databases">
        <authorList>
            <person name="Macdonald S."/>
            <person name="Ahmed S."/>
            <person name="Newling K."/>
        </authorList>
    </citation>
    <scope>NUCLEOTIDE SEQUENCE [LARGE SCALE GENOMIC DNA]</scope>
</reference>
<evidence type="ECO:0000256" key="2">
    <source>
        <dbReference type="ARBA" id="ARBA00022448"/>
    </source>
</evidence>
<evidence type="ECO:0000256" key="6">
    <source>
        <dbReference type="ARBA" id="ARBA00023034"/>
    </source>
</evidence>
<dbReference type="SUPFAM" id="SSF58038">
    <property type="entry name" value="SNARE fusion complex"/>
    <property type="match status" value="1"/>
</dbReference>
<accession>A0ABC8LTW0</accession>
<comment type="subcellular location">
    <subcellularLocation>
        <location evidence="1">Golgi apparatus membrane</location>
        <topology evidence="1">Single-pass type IV membrane protein</topology>
    </subcellularLocation>
</comment>
<proteinExistence type="inferred from homology"/>
<dbReference type="PANTHER" id="PTHR21230:SF1">
    <property type="entry name" value="GOLGI SNAP RECEPTOR COMPLEX MEMBER 2"/>
    <property type="match status" value="1"/>
</dbReference>
<dbReference type="GO" id="GO:0015031">
    <property type="term" value="P:protein transport"/>
    <property type="evidence" value="ECO:0007669"/>
    <property type="project" value="UniProtKB-KW"/>
</dbReference>
<comment type="caution">
    <text evidence="10">The sequence shown here is derived from an EMBL/GenBank/DDBJ whole genome shotgun (WGS) entry which is preliminary data.</text>
</comment>
<evidence type="ECO:0000313" key="10">
    <source>
        <dbReference type="EMBL" id="CAH8387256.1"/>
    </source>
</evidence>
<dbReference type="EMBL" id="CAKOAT010741820">
    <property type="protein sequence ID" value="CAH8387256.1"/>
    <property type="molecule type" value="Genomic_DNA"/>
</dbReference>
<dbReference type="Gene3D" id="1.20.5.110">
    <property type="match status" value="1"/>
</dbReference>
<evidence type="ECO:0000313" key="11">
    <source>
        <dbReference type="Proteomes" id="UP001642260"/>
    </source>
</evidence>
<evidence type="ECO:0000256" key="1">
    <source>
        <dbReference type="ARBA" id="ARBA00004409"/>
    </source>
</evidence>
<keyword evidence="6" id="KW-0333">Golgi apparatus</keyword>
<evidence type="ECO:0000256" key="4">
    <source>
        <dbReference type="ARBA" id="ARBA00022927"/>
    </source>
</evidence>
<keyword evidence="3 9" id="KW-0812">Transmembrane</keyword>
<keyword evidence="7 8" id="KW-0472">Membrane</keyword>
<dbReference type="CDD" id="cd15863">
    <property type="entry name" value="SNARE_GS27"/>
    <property type="match status" value="1"/>
</dbReference>
<comment type="function">
    <text evidence="8">Involved in transport of proteins from the cis/medial-Golgi to the trans-Golgi network.</text>
</comment>
<organism evidence="10 11">
    <name type="scientific">Eruca vesicaria subsp. sativa</name>
    <name type="common">Garden rocket</name>
    <name type="synonym">Eruca sativa</name>
    <dbReference type="NCBI Taxonomy" id="29727"/>
    <lineage>
        <taxon>Eukaryota</taxon>
        <taxon>Viridiplantae</taxon>
        <taxon>Streptophyta</taxon>
        <taxon>Embryophyta</taxon>
        <taxon>Tracheophyta</taxon>
        <taxon>Spermatophyta</taxon>
        <taxon>Magnoliopsida</taxon>
        <taxon>eudicotyledons</taxon>
        <taxon>Gunneridae</taxon>
        <taxon>Pentapetalae</taxon>
        <taxon>rosids</taxon>
        <taxon>malvids</taxon>
        <taxon>Brassicales</taxon>
        <taxon>Brassicaceae</taxon>
        <taxon>Brassiceae</taxon>
        <taxon>Eruca</taxon>
    </lineage>
</organism>
<dbReference type="Pfam" id="PF12352">
    <property type="entry name" value="V-SNARE_C"/>
    <property type="match status" value="1"/>
</dbReference>
<gene>
    <name evidence="10" type="ORF">ERUC_LOCUS39739</name>
</gene>
<feature type="transmembrane region" description="Helical" evidence="9">
    <location>
        <begin position="205"/>
        <end position="222"/>
    </location>
</feature>
<dbReference type="GO" id="GO:0000139">
    <property type="term" value="C:Golgi membrane"/>
    <property type="evidence" value="ECO:0007669"/>
    <property type="project" value="UniProtKB-SubCell"/>
</dbReference>
<dbReference type="InterPro" id="IPR027027">
    <property type="entry name" value="GOSR2/Membrin/Bos1"/>
</dbReference>
<keyword evidence="11" id="KW-1185">Reference proteome</keyword>
<evidence type="ECO:0000256" key="5">
    <source>
        <dbReference type="ARBA" id="ARBA00022989"/>
    </source>
</evidence>
<dbReference type="PIRSF" id="PIRSF028865">
    <property type="entry name" value="Membrin-2"/>
    <property type="match status" value="1"/>
</dbReference>
<comment type="similarity">
    <text evidence="8">Belongs to the GOSR2 family.</text>
</comment>
<dbReference type="Proteomes" id="UP001642260">
    <property type="component" value="Unassembled WGS sequence"/>
</dbReference>
<evidence type="ECO:0000256" key="9">
    <source>
        <dbReference type="SAM" id="Phobius"/>
    </source>
</evidence>
<keyword evidence="5 9" id="KW-1133">Transmembrane helix</keyword>
<protein>
    <recommendedName>
        <fullName evidence="8">Membrin</fullName>
    </recommendedName>
</protein>